<dbReference type="Gene3D" id="3.90.1720.80">
    <property type="match status" value="1"/>
</dbReference>
<dbReference type="EMBL" id="JAPDHV010000001">
    <property type="protein sequence ID" value="MCW3160080.1"/>
    <property type="molecule type" value="Genomic_DNA"/>
</dbReference>
<dbReference type="Pfam" id="PF14113">
    <property type="entry name" value="Tae4"/>
    <property type="match status" value="1"/>
</dbReference>
<evidence type="ECO:0000313" key="2">
    <source>
        <dbReference type="Proteomes" id="UP001163719"/>
    </source>
</evidence>
<dbReference type="InterPro" id="IPR025562">
    <property type="entry name" value="Tae4"/>
</dbReference>
<keyword evidence="2" id="KW-1185">Reference proteome</keyword>
<accession>A0ABT3HJV8</accession>
<dbReference type="Gene3D" id="4.10.280.80">
    <property type="match status" value="1"/>
</dbReference>
<evidence type="ECO:0000313" key="1">
    <source>
        <dbReference type="EMBL" id="MCW3160080.1"/>
    </source>
</evidence>
<proteinExistence type="predicted"/>
<sequence>MFPCNKSVHQNQCAIRMSVALSKSGVDIMSFGGVKCWEKHEDGFKHILRAQELADWINIHPEIFGKRLKMERKKYPKMNSKSFKHKGIVFIKDGWSGGVDHIDLWDGIELKGGTSDYFEKGVEIWFWFLI</sequence>
<comment type="caution">
    <text evidence="1">The sequence shown here is derived from an EMBL/GenBank/DDBJ whole genome shotgun (WGS) entry which is preliminary data.</text>
</comment>
<dbReference type="Proteomes" id="UP001163719">
    <property type="component" value="Unassembled WGS sequence"/>
</dbReference>
<reference evidence="1" key="1">
    <citation type="submission" date="2022-10" db="EMBL/GenBank/DDBJ databases">
        <title>Chryseobacterium babae sp. nov. isolated from the gut of the beetle Oryctes rhinoceros, and Chryseobacterium kimseyorum sp. nov., isolated from a stick insect rearing cage.</title>
        <authorList>
            <person name="Shelomi M."/>
            <person name="Han C.-J."/>
            <person name="Chen W.-M."/>
            <person name="Chen H.-K."/>
            <person name="Liaw S.-J."/>
            <person name="Muhle E."/>
            <person name="Clermont D."/>
        </authorList>
    </citation>
    <scope>NUCLEOTIDE SEQUENCE</scope>
    <source>
        <strain evidence="1">WLa1L2M3</strain>
    </source>
</reference>
<name>A0ABT3HJV8_9FLAO</name>
<protein>
    <submittedName>
        <fullName evidence="1">Type VI secretion system amidase effector protein Tae4</fullName>
    </submittedName>
</protein>
<gene>
    <name evidence="1" type="ORF">OH806_02195</name>
</gene>
<dbReference type="RefSeq" id="WP_264742043.1">
    <property type="nucleotide sequence ID" value="NZ_JAPDHV010000001.1"/>
</dbReference>
<organism evidence="1 2">
    <name type="scientific">Chryseobacterium oryctis</name>
    <dbReference type="NCBI Taxonomy" id="2952618"/>
    <lineage>
        <taxon>Bacteria</taxon>
        <taxon>Pseudomonadati</taxon>
        <taxon>Bacteroidota</taxon>
        <taxon>Flavobacteriia</taxon>
        <taxon>Flavobacteriales</taxon>
        <taxon>Weeksellaceae</taxon>
        <taxon>Chryseobacterium group</taxon>
        <taxon>Chryseobacterium</taxon>
    </lineage>
</organism>